<dbReference type="Gene3D" id="1.10.8.1040">
    <property type="match status" value="1"/>
</dbReference>
<reference evidence="9 10" key="1">
    <citation type="submission" date="2018-08" db="EMBL/GenBank/DDBJ databases">
        <title>Wenzhouxiangella salilacus sp. nov., a novel bacterium isolated from a saline lake in Xinjiang Province, China.</title>
        <authorList>
            <person name="Han S."/>
        </authorList>
    </citation>
    <scope>NUCLEOTIDE SEQUENCE [LARGE SCALE GENOMIC DNA]</scope>
    <source>
        <strain evidence="9 10">XDB06</strain>
    </source>
</reference>
<dbReference type="InterPro" id="IPR050245">
    <property type="entry name" value="PrsA_foldase"/>
</dbReference>
<keyword evidence="4 5" id="KW-0697">Rotamase</keyword>
<evidence type="ECO:0000259" key="8">
    <source>
        <dbReference type="PROSITE" id="PS50198"/>
    </source>
</evidence>
<feature type="chain" id="PRO_5017797258" description="peptidylprolyl isomerase" evidence="7">
    <location>
        <begin position="18"/>
        <end position="329"/>
    </location>
</feature>
<dbReference type="InterPro" id="IPR000297">
    <property type="entry name" value="PPIase_PpiC"/>
</dbReference>
<dbReference type="RefSeq" id="WP_116649687.1">
    <property type="nucleotide sequence ID" value="NZ_QUZK01000014.1"/>
</dbReference>
<comment type="similarity">
    <text evidence="2">Belongs to the PpiC/parvulin rotamase family.</text>
</comment>
<dbReference type="SUPFAM" id="SSF54534">
    <property type="entry name" value="FKBP-like"/>
    <property type="match status" value="1"/>
</dbReference>
<evidence type="ECO:0000256" key="7">
    <source>
        <dbReference type="SAM" id="SignalP"/>
    </source>
</evidence>
<name>A0A3E1KBN1_9GAMM</name>
<sequence length="329" mass="36971">MQRFPTWLVLLPILALAACRQPADEGERVLARIGEETITVSEFEHEMARRSQGRPMYFKSADNRRALLEELLRHRMLVQEARDVGIDQEPEFRALVERMLIQRLREKRLEARLEADAPTDEAVAAYYEENRETFSRPARRQVAMIRIDVPPSAGDEARAAARDRAEAALQGVSELPAGTMHFGPLAVEHSDDRSSRYQGGVVGWLVDGQSERYRWPQPVLEAAYSLEEDGETSPVIETAEAFYIVRLAALQPGRTQPLEQVADGIRHRLQRERSRALERDLFVDIAEGHTTEIDEAVLESVEPPHAAPVESDSPEEPPALPSDPTGTAQ</sequence>
<dbReference type="OrthoDB" id="9812372at2"/>
<keyword evidence="5" id="KW-0413">Isomerase</keyword>
<protein>
    <recommendedName>
        <fullName evidence="3">peptidylprolyl isomerase</fullName>
        <ecNumber evidence="3">5.2.1.8</ecNumber>
    </recommendedName>
</protein>
<keyword evidence="10" id="KW-1185">Reference proteome</keyword>
<proteinExistence type="inferred from homology"/>
<dbReference type="PANTHER" id="PTHR47245">
    <property type="entry name" value="PEPTIDYLPROLYL ISOMERASE"/>
    <property type="match status" value="1"/>
</dbReference>
<dbReference type="Pfam" id="PF13145">
    <property type="entry name" value="Rotamase_2"/>
    <property type="match status" value="1"/>
</dbReference>
<evidence type="ECO:0000256" key="4">
    <source>
        <dbReference type="ARBA" id="ARBA00023110"/>
    </source>
</evidence>
<evidence type="ECO:0000256" key="6">
    <source>
        <dbReference type="SAM" id="MobiDB-lite"/>
    </source>
</evidence>
<evidence type="ECO:0000313" key="9">
    <source>
        <dbReference type="EMBL" id="RFF32028.1"/>
    </source>
</evidence>
<dbReference type="PROSITE" id="PS50198">
    <property type="entry name" value="PPIC_PPIASE_2"/>
    <property type="match status" value="1"/>
</dbReference>
<evidence type="ECO:0000256" key="2">
    <source>
        <dbReference type="ARBA" id="ARBA00007656"/>
    </source>
</evidence>
<feature type="region of interest" description="Disordered" evidence="6">
    <location>
        <begin position="293"/>
        <end position="329"/>
    </location>
</feature>
<dbReference type="PANTHER" id="PTHR47245:SF2">
    <property type="entry name" value="PEPTIDYL-PROLYL CIS-TRANS ISOMERASE HP_0175-RELATED"/>
    <property type="match status" value="1"/>
</dbReference>
<dbReference type="SUPFAM" id="SSF109998">
    <property type="entry name" value="Triger factor/SurA peptide-binding domain-like"/>
    <property type="match status" value="1"/>
</dbReference>
<dbReference type="Gene3D" id="3.10.50.40">
    <property type="match status" value="1"/>
</dbReference>
<organism evidence="9 10">
    <name type="scientific">Wenzhouxiangella sediminis</name>
    <dbReference type="NCBI Taxonomy" id="1792836"/>
    <lineage>
        <taxon>Bacteria</taxon>
        <taxon>Pseudomonadati</taxon>
        <taxon>Pseudomonadota</taxon>
        <taxon>Gammaproteobacteria</taxon>
        <taxon>Chromatiales</taxon>
        <taxon>Wenzhouxiangellaceae</taxon>
        <taxon>Wenzhouxiangella</taxon>
    </lineage>
</organism>
<evidence type="ECO:0000256" key="5">
    <source>
        <dbReference type="PROSITE-ProRule" id="PRU00278"/>
    </source>
</evidence>
<dbReference type="InterPro" id="IPR046357">
    <property type="entry name" value="PPIase_dom_sf"/>
</dbReference>
<dbReference type="AlphaFoldDB" id="A0A3E1KBN1"/>
<dbReference type="InterPro" id="IPR027304">
    <property type="entry name" value="Trigger_fact/SurA_dom_sf"/>
</dbReference>
<comment type="caution">
    <text evidence="9">The sequence shown here is derived from an EMBL/GenBank/DDBJ whole genome shotgun (WGS) entry which is preliminary data.</text>
</comment>
<dbReference type="GO" id="GO:0003755">
    <property type="term" value="F:peptidyl-prolyl cis-trans isomerase activity"/>
    <property type="evidence" value="ECO:0007669"/>
    <property type="project" value="UniProtKB-KW"/>
</dbReference>
<keyword evidence="7" id="KW-0732">Signal</keyword>
<dbReference type="PROSITE" id="PS01096">
    <property type="entry name" value="PPIC_PPIASE_1"/>
    <property type="match status" value="1"/>
</dbReference>
<dbReference type="EMBL" id="QUZK01000014">
    <property type="protein sequence ID" value="RFF32028.1"/>
    <property type="molecule type" value="Genomic_DNA"/>
</dbReference>
<feature type="domain" description="PpiC" evidence="8">
    <location>
        <begin position="137"/>
        <end position="249"/>
    </location>
</feature>
<dbReference type="PROSITE" id="PS51257">
    <property type="entry name" value="PROKAR_LIPOPROTEIN"/>
    <property type="match status" value="1"/>
</dbReference>
<dbReference type="InterPro" id="IPR023058">
    <property type="entry name" value="PPIase_PpiC_CS"/>
</dbReference>
<evidence type="ECO:0000256" key="1">
    <source>
        <dbReference type="ARBA" id="ARBA00000971"/>
    </source>
</evidence>
<dbReference type="Proteomes" id="UP000260351">
    <property type="component" value="Unassembled WGS sequence"/>
</dbReference>
<gene>
    <name evidence="9" type="ORF">DZC52_03275</name>
</gene>
<accession>A0A3E1KBN1</accession>
<feature type="signal peptide" evidence="7">
    <location>
        <begin position="1"/>
        <end position="17"/>
    </location>
</feature>
<comment type="catalytic activity">
    <reaction evidence="1">
        <text>[protein]-peptidylproline (omega=180) = [protein]-peptidylproline (omega=0)</text>
        <dbReference type="Rhea" id="RHEA:16237"/>
        <dbReference type="Rhea" id="RHEA-COMP:10747"/>
        <dbReference type="Rhea" id="RHEA-COMP:10748"/>
        <dbReference type="ChEBI" id="CHEBI:83833"/>
        <dbReference type="ChEBI" id="CHEBI:83834"/>
        <dbReference type="EC" id="5.2.1.8"/>
    </reaction>
</comment>
<evidence type="ECO:0000256" key="3">
    <source>
        <dbReference type="ARBA" id="ARBA00013194"/>
    </source>
</evidence>
<evidence type="ECO:0000313" key="10">
    <source>
        <dbReference type="Proteomes" id="UP000260351"/>
    </source>
</evidence>
<dbReference type="EC" id="5.2.1.8" evidence="3"/>